<dbReference type="Proteomes" id="UP000787419">
    <property type="component" value="Unassembled WGS sequence"/>
</dbReference>
<dbReference type="GO" id="GO:1990077">
    <property type="term" value="C:primosome complex"/>
    <property type="evidence" value="ECO:0007669"/>
    <property type="project" value="UniProtKB-KW"/>
</dbReference>
<dbReference type="GO" id="GO:0005737">
    <property type="term" value="C:cytoplasm"/>
    <property type="evidence" value="ECO:0007669"/>
    <property type="project" value="TreeGrafter"/>
</dbReference>
<dbReference type="AlphaFoldDB" id="A0A9D5WYF3"/>
<dbReference type="GO" id="GO:0006269">
    <property type="term" value="P:DNA replication, synthesis of primer"/>
    <property type="evidence" value="ECO:0007669"/>
    <property type="project" value="UniProtKB-UniRule"/>
</dbReference>
<dbReference type="InterPro" id="IPR050219">
    <property type="entry name" value="DnaG_primase"/>
</dbReference>
<gene>
    <name evidence="12" type="primary">dnaG</name>
    <name evidence="16" type="ORF">HXN55_10850</name>
</gene>
<dbReference type="FunFam" id="3.90.580.10:FF:000001">
    <property type="entry name" value="DNA primase"/>
    <property type="match status" value="1"/>
</dbReference>
<dbReference type="GO" id="GO:0000428">
    <property type="term" value="C:DNA-directed RNA polymerase complex"/>
    <property type="evidence" value="ECO:0007669"/>
    <property type="project" value="UniProtKB-KW"/>
</dbReference>
<keyword evidence="7 12" id="KW-0863">Zinc-finger</keyword>
<dbReference type="PIRSF" id="PIRSF002811">
    <property type="entry name" value="DnaG"/>
    <property type="match status" value="1"/>
</dbReference>
<dbReference type="Gene3D" id="3.90.580.10">
    <property type="entry name" value="Zinc finger, CHC2-type domain"/>
    <property type="match status" value="1"/>
</dbReference>
<keyword evidence="2 12" id="KW-0639">Primosome</keyword>
<dbReference type="InterPro" id="IPR002694">
    <property type="entry name" value="Znf_CHC2"/>
</dbReference>
<feature type="zinc finger region" description="CHC2-type" evidence="12 14">
    <location>
        <begin position="37"/>
        <end position="61"/>
    </location>
</feature>
<dbReference type="Pfam" id="PF08275">
    <property type="entry name" value="DNAG_N"/>
    <property type="match status" value="1"/>
</dbReference>
<dbReference type="FunFam" id="3.40.1360.10:FF:000002">
    <property type="entry name" value="DNA primase"/>
    <property type="match status" value="1"/>
</dbReference>
<evidence type="ECO:0000256" key="13">
    <source>
        <dbReference type="PIRNR" id="PIRNR002811"/>
    </source>
</evidence>
<dbReference type="Gene3D" id="3.40.1360.10">
    <property type="match status" value="1"/>
</dbReference>
<dbReference type="SUPFAM" id="SSF57783">
    <property type="entry name" value="Zinc beta-ribbon"/>
    <property type="match status" value="1"/>
</dbReference>
<comment type="similarity">
    <text evidence="12 13">Belongs to the DnaG primase family.</text>
</comment>
<accession>A0A9D5WYF3</accession>
<keyword evidence="10 12" id="KW-0238">DNA-binding</keyword>
<keyword evidence="8 12" id="KW-0862">Zinc</keyword>
<evidence type="ECO:0000256" key="2">
    <source>
        <dbReference type="ARBA" id="ARBA00022515"/>
    </source>
</evidence>
<evidence type="ECO:0000256" key="8">
    <source>
        <dbReference type="ARBA" id="ARBA00022833"/>
    </source>
</evidence>
<dbReference type="NCBIfam" id="TIGR01391">
    <property type="entry name" value="dnaG"/>
    <property type="match status" value="1"/>
</dbReference>
<dbReference type="PANTHER" id="PTHR30313">
    <property type="entry name" value="DNA PRIMASE"/>
    <property type="match status" value="1"/>
</dbReference>
<dbReference type="InterPro" id="IPR006295">
    <property type="entry name" value="DNA_primase_DnaG"/>
</dbReference>
<dbReference type="InterPro" id="IPR006171">
    <property type="entry name" value="TOPRIM_dom"/>
</dbReference>
<dbReference type="InterPro" id="IPR030846">
    <property type="entry name" value="DnaG_bac"/>
</dbReference>
<dbReference type="SMART" id="SM00400">
    <property type="entry name" value="ZnF_CHCC"/>
    <property type="match status" value="1"/>
</dbReference>
<evidence type="ECO:0000256" key="5">
    <source>
        <dbReference type="ARBA" id="ARBA00022705"/>
    </source>
</evidence>
<dbReference type="Pfam" id="PF13155">
    <property type="entry name" value="Toprim_2"/>
    <property type="match status" value="1"/>
</dbReference>
<comment type="cofactor">
    <cofactor evidence="12 13 14">
        <name>Zn(2+)</name>
        <dbReference type="ChEBI" id="CHEBI:29105"/>
    </cofactor>
    <text evidence="12 13 14">Binds 1 zinc ion per monomer.</text>
</comment>
<dbReference type="HAMAP" id="MF_00974">
    <property type="entry name" value="DNA_primase_DnaG"/>
    <property type="match status" value="1"/>
</dbReference>
<dbReference type="GO" id="GO:0008270">
    <property type="term" value="F:zinc ion binding"/>
    <property type="evidence" value="ECO:0007669"/>
    <property type="project" value="UniProtKB-UniRule"/>
</dbReference>
<evidence type="ECO:0000256" key="4">
    <source>
        <dbReference type="ARBA" id="ARBA00022695"/>
    </source>
</evidence>
<evidence type="ECO:0000313" key="16">
    <source>
        <dbReference type="EMBL" id="MBF1447856.1"/>
    </source>
</evidence>
<evidence type="ECO:0000256" key="9">
    <source>
        <dbReference type="ARBA" id="ARBA00022842"/>
    </source>
</evidence>
<dbReference type="InterPro" id="IPR037068">
    <property type="entry name" value="DNA_primase_core_N_sf"/>
</dbReference>
<evidence type="ECO:0000256" key="10">
    <source>
        <dbReference type="ARBA" id="ARBA00023125"/>
    </source>
</evidence>
<evidence type="ECO:0000256" key="1">
    <source>
        <dbReference type="ARBA" id="ARBA00022478"/>
    </source>
</evidence>
<evidence type="ECO:0000313" key="17">
    <source>
        <dbReference type="Proteomes" id="UP000787419"/>
    </source>
</evidence>
<feature type="domain" description="Toprim" evidence="15">
    <location>
        <begin position="262"/>
        <end position="343"/>
    </location>
</feature>
<dbReference type="InterPro" id="IPR019475">
    <property type="entry name" value="DNA_primase_DnaB-bd"/>
</dbReference>
<sequence>MIDRPTVDRILEAANIVDVISEYVSLRKAGTSYKGLCPFHDDRTPSFSVSPAKGVYKCFSCGEAGNVVNFIMKHDQMTYPEALKVLAKKYGIEVKERELTTEEKQLENERESMFLVNEWAAKYFQNILHNHVDGKAIGLQYFRNRGFRDDIIEKFQLGFCLPGKQEFANAALKAGYKAEFLVKTGLCFERENGELADRFNGRVIFPWLNVSGKVIAFGGRLLDSRTKGISQKYVNSPGSEIYQKDHALYGIYQAKKAIAKFDLVYMVEGYTDVVSMHQCGIENVVANSGTALSVYQIKLLRRFTSNIVLLYDGDEAGQHAALRGTDMLLSEGMNVKVLLLPDGKDPDELARNLTAEAFRKYIEENQTDFIVFKINVLLRGITDPVKRSEAINSIVQSIAVIKDPILRDTYLRECAHRTGMKENTLIAQMNRFIYNDREQQRKEQVREVEQTVSEEQVLRPATPMQQASKVETMLVQAIVRDGEKIIIRNVLNDETGEKINLNVAQYIAYDLGLDNLSFKNPLSVQILTEAIEHSGDENFKAEEYFTHHPDILISTLAVKLSVDRFQLSESMQMKEREIDLRDRIMHLILDYRMDYVEQHLKELQASLSAESDLNKVMEIMGEIKKMQDMRNVLARKLGNDIVV</sequence>
<keyword evidence="6 12" id="KW-0479">Metal-binding</keyword>
<dbReference type="Pfam" id="PF01807">
    <property type="entry name" value="Zn_ribbon_DnaG"/>
    <property type="match status" value="1"/>
</dbReference>
<evidence type="ECO:0000256" key="6">
    <source>
        <dbReference type="ARBA" id="ARBA00022723"/>
    </source>
</evidence>
<proteinExistence type="inferred from homology"/>
<dbReference type="EC" id="2.7.7.101" evidence="12"/>
<dbReference type="SUPFAM" id="SSF56731">
    <property type="entry name" value="DNA primase core"/>
    <property type="match status" value="1"/>
</dbReference>
<dbReference type="PROSITE" id="PS50880">
    <property type="entry name" value="TOPRIM"/>
    <property type="match status" value="1"/>
</dbReference>
<dbReference type="InterPro" id="IPR034151">
    <property type="entry name" value="TOPRIM_DnaG_bac"/>
</dbReference>
<dbReference type="PANTHER" id="PTHR30313:SF2">
    <property type="entry name" value="DNA PRIMASE"/>
    <property type="match status" value="1"/>
</dbReference>
<organism evidence="16 17">
    <name type="scientific">Prevotella nigrescens</name>
    <dbReference type="NCBI Taxonomy" id="28133"/>
    <lineage>
        <taxon>Bacteria</taxon>
        <taxon>Pseudomonadati</taxon>
        <taxon>Bacteroidota</taxon>
        <taxon>Bacteroidia</taxon>
        <taxon>Bacteroidales</taxon>
        <taxon>Prevotellaceae</taxon>
        <taxon>Prevotella</taxon>
    </lineage>
</organism>
<keyword evidence="5 12" id="KW-0235">DNA replication</keyword>
<dbReference type="InterPro" id="IPR013264">
    <property type="entry name" value="DNAG_N"/>
</dbReference>
<comment type="domain">
    <text evidence="12">Contains an N-terminal zinc-binding domain, a central core domain that contains the primase activity, and a C-terminal DnaB-binding domain.</text>
</comment>
<keyword evidence="4 12" id="KW-0548">Nucleotidyltransferase</keyword>
<evidence type="ECO:0000256" key="7">
    <source>
        <dbReference type="ARBA" id="ARBA00022771"/>
    </source>
</evidence>
<dbReference type="Pfam" id="PF10410">
    <property type="entry name" value="DnaB_bind"/>
    <property type="match status" value="1"/>
</dbReference>
<name>A0A9D5WYF3_9BACT</name>
<comment type="subunit">
    <text evidence="12">Monomer. Interacts with DnaB.</text>
</comment>
<dbReference type="GO" id="GO:0003899">
    <property type="term" value="F:DNA-directed RNA polymerase activity"/>
    <property type="evidence" value="ECO:0007669"/>
    <property type="project" value="UniProtKB-UniRule"/>
</dbReference>
<dbReference type="RefSeq" id="WP_211791883.1">
    <property type="nucleotide sequence ID" value="NZ_CAJZDG010000123.1"/>
</dbReference>
<evidence type="ECO:0000256" key="11">
    <source>
        <dbReference type="ARBA" id="ARBA00023163"/>
    </source>
</evidence>
<reference evidence="16" key="1">
    <citation type="submission" date="2020-04" db="EMBL/GenBank/DDBJ databases">
        <title>Deep metagenomics examines the oral microbiome during advanced dental caries in children, revealing novel taxa and co-occurrences with host molecules.</title>
        <authorList>
            <person name="Baker J.L."/>
            <person name="Morton J.T."/>
            <person name="Dinis M."/>
            <person name="Alvarez R."/>
            <person name="Tran N.C."/>
            <person name="Knight R."/>
            <person name="Edlund A."/>
        </authorList>
    </citation>
    <scope>NUCLEOTIDE SEQUENCE</scope>
    <source>
        <strain evidence="16">JCVI_32_bin.50</strain>
    </source>
</reference>
<dbReference type="InterPro" id="IPR036977">
    <property type="entry name" value="DNA_primase_Znf_CHC2"/>
</dbReference>
<comment type="catalytic activity">
    <reaction evidence="12">
        <text>ssDNA + n NTP = ssDNA/pppN(pN)n-1 hybrid + (n-1) diphosphate.</text>
        <dbReference type="EC" id="2.7.7.101"/>
    </reaction>
</comment>
<dbReference type="SMART" id="SM00493">
    <property type="entry name" value="TOPRIM"/>
    <property type="match status" value="1"/>
</dbReference>
<evidence type="ECO:0000256" key="12">
    <source>
        <dbReference type="HAMAP-Rule" id="MF_00974"/>
    </source>
</evidence>
<evidence type="ECO:0000256" key="3">
    <source>
        <dbReference type="ARBA" id="ARBA00022679"/>
    </source>
</evidence>
<keyword evidence="9" id="KW-0460">Magnesium</keyword>
<dbReference type="EMBL" id="JABZTM010000157">
    <property type="protein sequence ID" value="MBF1447856.1"/>
    <property type="molecule type" value="Genomic_DNA"/>
</dbReference>
<evidence type="ECO:0000259" key="15">
    <source>
        <dbReference type="PROSITE" id="PS50880"/>
    </source>
</evidence>
<keyword evidence="3 12" id="KW-0808">Transferase</keyword>
<evidence type="ECO:0000256" key="14">
    <source>
        <dbReference type="PIRSR" id="PIRSR002811-1"/>
    </source>
</evidence>
<comment type="caution">
    <text evidence="16">The sequence shown here is derived from an EMBL/GenBank/DDBJ whole genome shotgun (WGS) entry which is preliminary data.</text>
</comment>
<dbReference type="Gene3D" id="3.90.980.10">
    <property type="entry name" value="DNA primase, catalytic core, N-terminal domain"/>
    <property type="match status" value="1"/>
</dbReference>
<protein>
    <recommendedName>
        <fullName evidence="12 13">DNA primase</fullName>
        <ecNumber evidence="12">2.7.7.101</ecNumber>
    </recommendedName>
</protein>
<comment type="function">
    <text evidence="12 13">RNA polymerase that catalyzes the synthesis of short RNA molecules used as primers for DNA polymerase during DNA replication.</text>
</comment>
<keyword evidence="1 12" id="KW-0240">DNA-directed RNA polymerase</keyword>
<dbReference type="CDD" id="cd03364">
    <property type="entry name" value="TOPRIM_DnaG_primases"/>
    <property type="match status" value="1"/>
</dbReference>
<keyword evidence="11 12" id="KW-0804">Transcription</keyword>
<dbReference type="GO" id="GO:0003677">
    <property type="term" value="F:DNA binding"/>
    <property type="evidence" value="ECO:0007669"/>
    <property type="project" value="UniProtKB-KW"/>
</dbReference>